<dbReference type="Gene3D" id="3.30.200.20">
    <property type="entry name" value="Phosphorylase Kinase, domain 1"/>
    <property type="match status" value="1"/>
</dbReference>
<keyword evidence="2" id="KW-0677">Repeat</keyword>
<dbReference type="Pfam" id="PF00400">
    <property type="entry name" value="WD40"/>
    <property type="match status" value="6"/>
</dbReference>
<evidence type="ECO:0000259" key="8">
    <source>
        <dbReference type="PROSITE" id="PS50011"/>
    </source>
</evidence>
<dbReference type="PANTHER" id="PTHR44019">
    <property type="entry name" value="WD REPEAT-CONTAINING PROTEIN 55"/>
    <property type="match status" value="1"/>
</dbReference>
<feature type="repeat" description="WD" evidence="5">
    <location>
        <begin position="727"/>
        <end position="764"/>
    </location>
</feature>
<gene>
    <name evidence="9" type="ORF">F5544_21375</name>
</gene>
<keyword evidence="3 6" id="KW-0547">Nucleotide-binding</keyword>
<dbReference type="InterPro" id="IPR020472">
    <property type="entry name" value="WD40_PAC1"/>
</dbReference>
<dbReference type="GO" id="GO:0004672">
    <property type="term" value="F:protein kinase activity"/>
    <property type="evidence" value="ECO:0007669"/>
    <property type="project" value="InterPro"/>
</dbReference>
<dbReference type="Pfam" id="PF00069">
    <property type="entry name" value="Pkinase"/>
    <property type="match status" value="1"/>
</dbReference>
<dbReference type="CDD" id="cd00200">
    <property type="entry name" value="WD40"/>
    <property type="match status" value="1"/>
</dbReference>
<keyword evidence="9" id="KW-0808">Transferase</keyword>
<evidence type="ECO:0000313" key="9">
    <source>
        <dbReference type="EMBL" id="QIS12138.1"/>
    </source>
</evidence>
<dbReference type="PROSITE" id="PS00678">
    <property type="entry name" value="WD_REPEATS_1"/>
    <property type="match status" value="2"/>
</dbReference>
<dbReference type="InterPro" id="IPR036322">
    <property type="entry name" value="WD40_repeat_dom_sf"/>
</dbReference>
<dbReference type="InterPro" id="IPR015943">
    <property type="entry name" value="WD40/YVTN_repeat-like_dom_sf"/>
</dbReference>
<accession>A0A6G9YG15</accession>
<feature type="compositionally biased region" description="Low complexity" evidence="7">
    <location>
        <begin position="331"/>
        <end position="341"/>
    </location>
</feature>
<keyword evidence="4 6" id="KW-0067">ATP-binding</keyword>
<keyword evidence="10" id="KW-1185">Reference proteome</keyword>
<dbReference type="PROSITE" id="PS50082">
    <property type="entry name" value="WD_REPEATS_2"/>
    <property type="match status" value="4"/>
</dbReference>
<name>A0A6G9YG15_9NOCA</name>
<evidence type="ECO:0000256" key="6">
    <source>
        <dbReference type="PROSITE-ProRule" id="PRU10141"/>
    </source>
</evidence>
<feature type="repeat" description="WD" evidence="5">
    <location>
        <begin position="593"/>
        <end position="628"/>
    </location>
</feature>
<dbReference type="PROSITE" id="PS50294">
    <property type="entry name" value="WD_REPEATS_REGION"/>
    <property type="match status" value="4"/>
</dbReference>
<feature type="domain" description="Protein kinase" evidence="8">
    <location>
        <begin position="13"/>
        <end position="276"/>
    </location>
</feature>
<dbReference type="InterPro" id="IPR050505">
    <property type="entry name" value="WDR55/POC1"/>
</dbReference>
<evidence type="ECO:0000256" key="3">
    <source>
        <dbReference type="ARBA" id="ARBA00022741"/>
    </source>
</evidence>
<dbReference type="RefSeq" id="WP_167474859.1">
    <property type="nucleotide sequence ID" value="NZ_CP046172.1"/>
</dbReference>
<feature type="repeat" description="WD" evidence="5">
    <location>
        <begin position="636"/>
        <end position="677"/>
    </location>
</feature>
<dbReference type="InterPro" id="IPR008271">
    <property type="entry name" value="Ser/Thr_kinase_AS"/>
</dbReference>
<dbReference type="CDD" id="cd14014">
    <property type="entry name" value="STKc_PknB_like"/>
    <property type="match status" value="1"/>
</dbReference>
<dbReference type="Proteomes" id="UP000503540">
    <property type="component" value="Chromosome"/>
</dbReference>
<dbReference type="PRINTS" id="PR00320">
    <property type="entry name" value="GPROTEINBRPT"/>
</dbReference>
<keyword evidence="9" id="KW-0418">Kinase</keyword>
<dbReference type="InterPro" id="IPR011009">
    <property type="entry name" value="Kinase-like_dom_sf"/>
</dbReference>
<protein>
    <submittedName>
        <fullName evidence="9">Protein kinase</fullName>
    </submittedName>
</protein>
<dbReference type="AlphaFoldDB" id="A0A6G9YG15"/>
<dbReference type="InterPro" id="IPR017441">
    <property type="entry name" value="Protein_kinase_ATP_BS"/>
</dbReference>
<evidence type="ECO:0000256" key="2">
    <source>
        <dbReference type="ARBA" id="ARBA00022737"/>
    </source>
</evidence>
<evidence type="ECO:0000256" key="1">
    <source>
        <dbReference type="ARBA" id="ARBA00022574"/>
    </source>
</evidence>
<feature type="region of interest" description="Disordered" evidence="7">
    <location>
        <begin position="280"/>
        <end position="408"/>
    </location>
</feature>
<dbReference type="SUPFAM" id="SSF50978">
    <property type="entry name" value="WD40 repeat-like"/>
    <property type="match status" value="1"/>
</dbReference>
<dbReference type="InterPro" id="IPR001680">
    <property type="entry name" value="WD40_rpt"/>
</dbReference>
<evidence type="ECO:0000256" key="5">
    <source>
        <dbReference type="PROSITE-ProRule" id="PRU00221"/>
    </source>
</evidence>
<dbReference type="PROSITE" id="PS00108">
    <property type="entry name" value="PROTEIN_KINASE_ST"/>
    <property type="match status" value="1"/>
</dbReference>
<dbReference type="Gene3D" id="1.10.510.10">
    <property type="entry name" value="Transferase(Phosphotransferase) domain 1"/>
    <property type="match status" value="1"/>
</dbReference>
<dbReference type="SUPFAM" id="SSF56112">
    <property type="entry name" value="Protein kinase-like (PK-like)"/>
    <property type="match status" value="1"/>
</dbReference>
<evidence type="ECO:0000256" key="4">
    <source>
        <dbReference type="ARBA" id="ARBA00022840"/>
    </source>
</evidence>
<dbReference type="PANTHER" id="PTHR44019:SF8">
    <property type="entry name" value="POC1 CENTRIOLAR PROTEIN HOMOLOG"/>
    <property type="match status" value="1"/>
</dbReference>
<dbReference type="EMBL" id="CP046172">
    <property type="protein sequence ID" value="QIS12138.1"/>
    <property type="molecule type" value="Genomic_DNA"/>
</dbReference>
<dbReference type="SMART" id="SM00220">
    <property type="entry name" value="S_TKc"/>
    <property type="match status" value="1"/>
</dbReference>
<evidence type="ECO:0000313" key="10">
    <source>
        <dbReference type="Proteomes" id="UP000503540"/>
    </source>
</evidence>
<keyword evidence="1 5" id="KW-0853">WD repeat</keyword>
<dbReference type="Gene3D" id="2.130.10.10">
    <property type="entry name" value="YVTN repeat-like/Quinoprotein amine dehydrogenase"/>
    <property type="match status" value="3"/>
</dbReference>
<dbReference type="GO" id="GO:0005524">
    <property type="term" value="F:ATP binding"/>
    <property type="evidence" value="ECO:0007669"/>
    <property type="project" value="UniProtKB-UniRule"/>
</dbReference>
<proteinExistence type="predicted"/>
<dbReference type="KEGG" id="nah:F5544_21375"/>
<dbReference type="PROSITE" id="PS00107">
    <property type="entry name" value="PROTEIN_KINASE_ATP"/>
    <property type="match status" value="1"/>
</dbReference>
<dbReference type="InterPro" id="IPR000719">
    <property type="entry name" value="Prot_kinase_dom"/>
</dbReference>
<dbReference type="SMART" id="SM00320">
    <property type="entry name" value="WD40"/>
    <property type="match status" value="7"/>
</dbReference>
<dbReference type="PROSITE" id="PS50011">
    <property type="entry name" value="PROTEIN_KINASE_DOM"/>
    <property type="match status" value="1"/>
</dbReference>
<feature type="binding site" evidence="6">
    <location>
        <position position="42"/>
    </location>
    <ligand>
        <name>ATP</name>
        <dbReference type="ChEBI" id="CHEBI:30616"/>
    </ligand>
</feature>
<reference evidence="9 10" key="1">
    <citation type="journal article" date="2019" name="ACS Chem. Biol.">
        <title>Identification and Mobilization of a Cryptic Antibiotic Biosynthesis Gene Locus from a Human-Pathogenic Nocardia Isolate.</title>
        <authorList>
            <person name="Herisse M."/>
            <person name="Ishida K."/>
            <person name="Porter J.L."/>
            <person name="Howden B."/>
            <person name="Hertweck C."/>
            <person name="Stinear T.P."/>
            <person name="Pidot S.J."/>
        </authorList>
    </citation>
    <scope>NUCLEOTIDE SEQUENCE [LARGE SCALE GENOMIC DNA]</scope>
    <source>
        <strain evidence="9 10">AUSMDU00012717</strain>
    </source>
</reference>
<sequence length="764" mass="81792">MVVLRVGTDFAGFAIERQLGTGGMGVVYLARHPRLKRLVALKVLHDSYTADPKVRAAFDREAELAAHLDHPNIVPIYDRSESDDPALWLSMRYIDGGDANTLLAAAPAGLPPERAMRLIADAAHALDFAHRKGVLHRDVKPGNLLVEDDPRGGQRALLTDFGIARTLDDTVTMSGVAATVAYTAPERLSNRPADHRADIYSLGCTLYQLLTGQPPFPRPHHAAVLVAHLTDPAPAPSDLRPLPTALDAVIATALAKQPADRYPTCAALADAAADALTAGRHRRAPEPMTQLTVTGPRPDETTLPSAEPTPPHPDETAPLTTESTPPRPNQTTLLTTEPTLPHADDATVRTAEPTPPHPNETLLLPTESTPPRPNEATVQTTEPPPHPDEATVRATEPTPRHPNETALLPTESTPQRANRFGRRRLLIGGLAAVPVAGGLTAAFAARRTTVIADAVLTGHTGPVFSMMFNPSGDLLASGGSDGTVRLWNVHARKPDGDPLRGHISGARSIAFSPNGTQLASGSGPGATRYGYGWVAALLWDMRTREPVTVESFESADFGAVAFSPTEPLLAVGDQRGRVGFWHTDNRQPDVALTVDHPSPVQAVVFAPDGTRLATAHLDGTVRLWDVRTRRLDGPPLTGHAGPVFALAFSPDGNLLVSGGLDATVRWWNMRTREEDRPPAATDGKVSSVDFSVDGRLVAAATGDTVRLWNVYSPWWNIDFREPAGQPLSGHTDEVWSVAFSPDGAMLATGGKDATVRLWRLADTW</sequence>
<feature type="repeat" description="WD" evidence="5">
    <location>
        <begin position="456"/>
        <end position="489"/>
    </location>
</feature>
<dbReference type="InterPro" id="IPR019775">
    <property type="entry name" value="WD40_repeat_CS"/>
</dbReference>
<evidence type="ECO:0000256" key="7">
    <source>
        <dbReference type="SAM" id="MobiDB-lite"/>
    </source>
</evidence>
<organism evidence="9 10">
    <name type="scientific">Nocardia arthritidis</name>
    <dbReference type="NCBI Taxonomy" id="228602"/>
    <lineage>
        <taxon>Bacteria</taxon>
        <taxon>Bacillati</taxon>
        <taxon>Actinomycetota</taxon>
        <taxon>Actinomycetes</taxon>
        <taxon>Mycobacteriales</taxon>
        <taxon>Nocardiaceae</taxon>
        <taxon>Nocardia</taxon>
    </lineage>
</organism>